<evidence type="ECO:0000313" key="2">
    <source>
        <dbReference type="EMBL" id="EGF57923.1"/>
    </source>
</evidence>
<reference evidence="2 3" key="1">
    <citation type="submission" date="2011-02" db="EMBL/GenBank/DDBJ databases">
        <authorList>
            <person name="Weinstock G."/>
            <person name="Sodergren E."/>
            <person name="Clifton S."/>
            <person name="Fulton L."/>
            <person name="Fulton B."/>
            <person name="Courtney L."/>
            <person name="Fronick C."/>
            <person name="Harrison M."/>
            <person name="Strong C."/>
            <person name="Farmer C."/>
            <person name="Delahaunty K."/>
            <person name="Markovic C."/>
            <person name="Hall O."/>
            <person name="Minx P."/>
            <person name="Tomlinson C."/>
            <person name="Mitreva M."/>
            <person name="Hou S."/>
            <person name="Chen J."/>
            <person name="Wollam A."/>
            <person name="Pepin K.H."/>
            <person name="Johnson M."/>
            <person name="Bhonagiri V."/>
            <person name="Zhang X."/>
            <person name="Suruliraj S."/>
            <person name="Warren W."/>
            <person name="Chinwalla A."/>
            <person name="Mardis E.R."/>
            <person name="Wilson R.K."/>
        </authorList>
    </citation>
    <scope>NUCLEOTIDE SEQUENCE [LARGE SCALE GENOMIC DNA]</scope>
    <source>
        <strain evidence="2 3">YIT 12057</strain>
    </source>
</reference>
<keyword evidence="3" id="KW-1185">Reference proteome</keyword>
<dbReference type="PANTHER" id="PTHR45947">
    <property type="entry name" value="SULFOQUINOVOSYL TRANSFERASE SQD2"/>
    <property type="match status" value="1"/>
</dbReference>
<accession>F3PS32</accession>
<dbReference type="GO" id="GO:0016757">
    <property type="term" value="F:glycosyltransferase activity"/>
    <property type="evidence" value="ECO:0007669"/>
    <property type="project" value="InterPro"/>
</dbReference>
<dbReference type="eggNOG" id="COG0438">
    <property type="taxonomic scope" value="Bacteria"/>
</dbReference>
<dbReference type="AlphaFoldDB" id="F3PS32"/>
<dbReference type="STRING" id="763034.HMPREF9446_01536"/>
<dbReference type="EMBL" id="AFBN01000027">
    <property type="protein sequence ID" value="EGF57923.1"/>
    <property type="molecule type" value="Genomic_DNA"/>
</dbReference>
<sequence>MKKKLNILFLSSRLPSHSANLGQDIMTALKEEGHRVSFGYPGIEKLIAELTDYPKEHHNFFQRVANRLKLYYRQIFNIAYIDSNGYLYSPKGYVMFMPFEEKPKVEPSIILDKLEENYDIAILLFFQDMMTISMVKAIDEKYHCPVVLFSPDMYPMTGGCYYFNQCRNFRNECYECPMFHSKDSLAHRNFIYKKNIYSTTKTCFLSNTWMKQFAEMSKIFENSYMEFSTAIIDEDVFKPMDSALCRCELGIPEHVKFVIFNRYKNMERKGIQYFYESMRLFLQNLSDEERGQVLLLTIDKINPRLSGELGIETLQLGRVDMHTLIKVYNASTLFLCPSIDDAGPSMINQSLSCGTPVVAFNSGVAIDVVKTGYSGYIADYLDSDDLACGLNYVYRMNPQEYALLCEGARRMALTKNSKKAFSSTVKKIYEHFNS</sequence>
<comment type="caution">
    <text evidence="2">The sequence shown here is derived from an EMBL/GenBank/DDBJ whole genome shotgun (WGS) entry which is preliminary data.</text>
</comment>
<evidence type="ECO:0000259" key="1">
    <source>
        <dbReference type="Pfam" id="PF00534"/>
    </source>
</evidence>
<protein>
    <submittedName>
        <fullName evidence="2">Glycosyltransferase, group 1 family protein</fullName>
    </submittedName>
</protein>
<gene>
    <name evidence="2" type="ORF">HMPREF9446_01536</name>
</gene>
<keyword evidence="2" id="KW-0808">Transferase</keyword>
<dbReference type="Proteomes" id="UP000003416">
    <property type="component" value="Unassembled WGS sequence"/>
</dbReference>
<dbReference type="SUPFAM" id="SSF53756">
    <property type="entry name" value="UDP-Glycosyltransferase/glycogen phosphorylase"/>
    <property type="match status" value="1"/>
</dbReference>
<evidence type="ECO:0000313" key="3">
    <source>
        <dbReference type="Proteomes" id="UP000003416"/>
    </source>
</evidence>
<organism evidence="2 3">
    <name type="scientific">Bacteroides fluxus YIT 12057</name>
    <dbReference type="NCBI Taxonomy" id="763034"/>
    <lineage>
        <taxon>Bacteria</taxon>
        <taxon>Pseudomonadati</taxon>
        <taxon>Bacteroidota</taxon>
        <taxon>Bacteroidia</taxon>
        <taxon>Bacteroidales</taxon>
        <taxon>Bacteroidaceae</taxon>
        <taxon>Bacteroides</taxon>
    </lineage>
</organism>
<proteinExistence type="predicted"/>
<name>F3PS32_9BACE</name>
<dbReference type="Pfam" id="PF00534">
    <property type="entry name" value="Glycos_transf_1"/>
    <property type="match status" value="1"/>
</dbReference>
<dbReference type="PANTHER" id="PTHR45947:SF3">
    <property type="entry name" value="SULFOQUINOVOSYL TRANSFERASE SQD2"/>
    <property type="match status" value="1"/>
</dbReference>
<dbReference type="Gene3D" id="3.40.50.2000">
    <property type="entry name" value="Glycogen Phosphorylase B"/>
    <property type="match status" value="1"/>
</dbReference>
<dbReference type="InterPro" id="IPR050194">
    <property type="entry name" value="Glycosyltransferase_grp1"/>
</dbReference>
<dbReference type="HOGENOM" id="CLU_009583_28_2_10"/>
<feature type="domain" description="Glycosyl transferase family 1" evidence="1">
    <location>
        <begin position="268"/>
        <end position="397"/>
    </location>
</feature>
<dbReference type="InterPro" id="IPR001296">
    <property type="entry name" value="Glyco_trans_1"/>
</dbReference>
<dbReference type="RefSeq" id="WP_009124810.1">
    <property type="nucleotide sequence ID" value="NZ_GL882624.1"/>
</dbReference>
<dbReference type="GeneID" id="86049186"/>